<organism evidence="1 2">
    <name type="scientific">Echinicola pacifica</name>
    <dbReference type="NCBI Taxonomy" id="346377"/>
    <lineage>
        <taxon>Bacteria</taxon>
        <taxon>Pseudomonadati</taxon>
        <taxon>Bacteroidota</taxon>
        <taxon>Cytophagia</taxon>
        <taxon>Cytophagales</taxon>
        <taxon>Cyclobacteriaceae</taxon>
        <taxon>Echinicola</taxon>
    </lineage>
</organism>
<reference evidence="1" key="1">
    <citation type="journal article" date="2014" name="Int. J. Syst. Evol. Microbiol.">
        <title>Complete genome sequence of Corynebacterium casei LMG S-19264T (=DSM 44701T), isolated from a smear-ripened cheese.</title>
        <authorList>
            <consortium name="US DOE Joint Genome Institute (JGI-PGF)"/>
            <person name="Walter F."/>
            <person name="Albersmeier A."/>
            <person name="Kalinowski J."/>
            <person name="Ruckert C."/>
        </authorList>
    </citation>
    <scope>NUCLEOTIDE SEQUENCE</scope>
    <source>
        <strain evidence="1">KCTC 12368</strain>
    </source>
</reference>
<dbReference type="Proteomes" id="UP000619457">
    <property type="component" value="Unassembled WGS sequence"/>
</dbReference>
<gene>
    <name evidence="1" type="ORF">GCM10007049_14960</name>
</gene>
<keyword evidence="2" id="KW-1185">Reference proteome</keyword>
<dbReference type="Pfam" id="PF05258">
    <property type="entry name" value="DciA"/>
    <property type="match status" value="1"/>
</dbReference>
<proteinExistence type="predicted"/>
<reference evidence="1" key="2">
    <citation type="submission" date="2020-09" db="EMBL/GenBank/DDBJ databases">
        <authorList>
            <person name="Sun Q."/>
            <person name="Kim S."/>
        </authorList>
    </citation>
    <scope>NUCLEOTIDE SEQUENCE</scope>
    <source>
        <strain evidence="1">KCTC 12368</strain>
    </source>
</reference>
<name>A0A918UNN9_9BACT</name>
<dbReference type="InterPro" id="IPR007922">
    <property type="entry name" value="DciA-like"/>
</dbReference>
<dbReference type="RefSeq" id="WP_018471936.1">
    <property type="nucleotide sequence ID" value="NZ_BMWX01000002.1"/>
</dbReference>
<protein>
    <recommendedName>
        <fullName evidence="3">DUF721 domain-containing protein</fullName>
    </recommendedName>
</protein>
<dbReference type="AlphaFoldDB" id="A0A918UNN9"/>
<sequence length="104" mass="12315">MKKYPDYTPRKKEMTPLKEAFEELLQAYRLKDKFNERKIISCWPELMGNSIATRTTSLYAREKKLYVKLSSSSIKKELMMNKSKVLSIIEERFGKGIIEDIIFQ</sequence>
<accession>A0A918UNN9</accession>
<dbReference type="PANTHER" id="PTHR36456:SF1">
    <property type="entry name" value="UPF0232 PROTEIN SCO3875"/>
    <property type="match status" value="1"/>
</dbReference>
<evidence type="ECO:0000313" key="1">
    <source>
        <dbReference type="EMBL" id="GGZ23091.1"/>
    </source>
</evidence>
<comment type="caution">
    <text evidence="1">The sequence shown here is derived from an EMBL/GenBank/DDBJ whole genome shotgun (WGS) entry which is preliminary data.</text>
</comment>
<evidence type="ECO:0008006" key="3">
    <source>
        <dbReference type="Google" id="ProtNLM"/>
    </source>
</evidence>
<evidence type="ECO:0000313" key="2">
    <source>
        <dbReference type="Proteomes" id="UP000619457"/>
    </source>
</evidence>
<dbReference type="EMBL" id="BMWX01000002">
    <property type="protein sequence ID" value="GGZ23091.1"/>
    <property type="molecule type" value="Genomic_DNA"/>
</dbReference>
<dbReference type="PANTHER" id="PTHR36456">
    <property type="entry name" value="UPF0232 PROTEIN SCO3875"/>
    <property type="match status" value="1"/>
</dbReference>